<reference evidence="1" key="1">
    <citation type="submission" date="2021-06" db="EMBL/GenBank/DDBJ databases">
        <title>44 bacteria genomes isolated from Dapeng, Shenzhen.</title>
        <authorList>
            <person name="Zheng W."/>
            <person name="Yu S."/>
            <person name="Huang Y."/>
        </authorList>
    </citation>
    <scope>NUCLEOTIDE SEQUENCE</scope>
    <source>
        <strain evidence="1">DP5N28-2</strain>
    </source>
</reference>
<organism evidence="1 2">
    <name type="scientific">Membranihabitans marinus</name>
    <dbReference type="NCBI Taxonomy" id="1227546"/>
    <lineage>
        <taxon>Bacteria</taxon>
        <taxon>Pseudomonadati</taxon>
        <taxon>Bacteroidota</taxon>
        <taxon>Saprospiria</taxon>
        <taxon>Saprospirales</taxon>
        <taxon>Saprospiraceae</taxon>
        <taxon>Membranihabitans</taxon>
    </lineage>
</organism>
<keyword evidence="2" id="KW-1185">Reference proteome</keyword>
<proteinExistence type="predicted"/>
<evidence type="ECO:0000313" key="2">
    <source>
        <dbReference type="Proteomes" id="UP000753961"/>
    </source>
</evidence>
<dbReference type="AlphaFoldDB" id="A0A953HXW9"/>
<dbReference type="RefSeq" id="WP_222579260.1">
    <property type="nucleotide sequence ID" value="NZ_JAHVHU010000006.1"/>
</dbReference>
<protein>
    <recommendedName>
        <fullName evidence="3">Outer membrane protein beta-barrel domain-containing protein</fullName>
    </recommendedName>
</protein>
<evidence type="ECO:0008006" key="3">
    <source>
        <dbReference type="Google" id="ProtNLM"/>
    </source>
</evidence>
<dbReference type="EMBL" id="JAHVHU010000006">
    <property type="protein sequence ID" value="MBY5957737.1"/>
    <property type="molecule type" value="Genomic_DNA"/>
</dbReference>
<gene>
    <name evidence="1" type="ORF">KUV50_06330</name>
</gene>
<name>A0A953HXW9_9BACT</name>
<evidence type="ECO:0000313" key="1">
    <source>
        <dbReference type="EMBL" id="MBY5957737.1"/>
    </source>
</evidence>
<accession>A0A953HXW9</accession>
<sequence>MIKTDMIKTVIILSACLLYMGTSYGQINWNIHAGGGLSYFNDINFQSKRLGERFLGGPVFLAGASMSGSLVKETITEWELGINIVNGGYYAVGLKIDEGGVSNGWDYAHKVSRRDWYVQIPASLSFNVFEGTGFLIGARMNYRFSSLRHPNFTYRKWIPAGHLGVFTRLTPRIRLDLTAFIDILAREQVKPHLAGHSSLDRRDMGATLNLRYTLK</sequence>
<dbReference type="Proteomes" id="UP000753961">
    <property type="component" value="Unassembled WGS sequence"/>
</dbReference>
<comment type="caution">
    <text evidence="1">The sequence shown here is derived from an EMBL/GenBank/DDBJ whole genome shotgun (WGS) entry which is preliminary data.</text>
</comment>